<proteinExistence type="inferred from homology"/>
<comment type="similarity">
    <text evidence="2 11">Belongs to the mitochondrial carrier (TC 2.A.29) family.</text>
</comment>
<dbReference type="InterPro" id="IPR018108">
    <property type="entry name" value="MCP_transmembrane"/>
</dbReference>
<dbReference type="EMBL" id="JBFXLS010000002">
    <property type="protein sequence ID" value="KAL2834204.1"/>
    <property type="molecule type" value="Genomic_DNA"/>
</dbReference>
<dbReference type="Pfam" id="PF00153">
    <property type="entry name" value="Mito_carr"/>
    <property type="match status" value="4"/>
</dbReference>
<protein>
    <submittedName>
        <fullName evidence="13">Mitochondrial carrier domain-containing protein</fullName>
    </submittedName>
</protein>
<dbReference type="Proteomes" id="UP001610335">
    <property type="component" value="Unassembled WGS sequence"/>
</dbReference>
<dbReference type="InterPro" id="IPR023395">
    <property type="entry name" value="MCP_dom_sf"/>
</dbReference>
<sequence>MSGSRTDGTSWDRYRSDNYTTDESKGHSAEIWNWEAEDSVMAATSGTGSVSTVDASPAGEASITQKMVSATWGSVLTGLLVTPLDVVRVRLQSQSPIKNTSPFTSHTTHTLKNAPPNLGVTACCREVFWIGQNAQICLVGPSANAMGATSQSISECAVEETQRRTFTSTLDGLRKIARNEGVLTLWRGLSPTLMMGIPGNVIYFAGYDWLRTDERSPIKRAVHSAYAPLIAGSVARIAAATAISPIEMFRTRLQATPGTGAGHFKATLEGLYSMVQAKGYVSLWRGLTLTMWRDVPFSGLYWWGYEEVKKYIIETRKKAQGHSSLPHDSSLPTQSQAHEVEGNIFLDSFIAGSVSGALAALVTTPFDVGKTRQQVFRHMGDEVPNAVASNLTKAPLHPEQFPLPKFLMHIFREEGAAGLFRGWVARCLKVAPACAIMISTYEVGKKFARGVNERRQSSPDGQDSDSV</sequence>
<keyword evidence="3 11" id="KW-0813">Transport</keyword>
<evidence type="ECO:0000256" key="7">
    <source>
        <dbReference type="ARBA" id="ARBA00022989"/>
    </source>
</evidence>
<dbReference type="InterPro" id="IPR045315">
    <property type="entry name" value="Mtm1-like"/>
</dbReference>
<dbReference type="Gene3D" id="1.50.40.10">
    <property type="entry name" value="Mitochondrial carrier domain"/>
    <property type="match status" value="2"/>
</dbReference>
<evidence type="ECO:0000256" key="5">
    <source>
        <dbReference type="ARBA" id="ARBA00022737"/>
    </source>
</evidence>
<evidence type="ECO:0000256" key="8">
    <source>
        <dbReference type="ARBA" id="ARBA00023128"/>
    </source>
</evidence>
<feature type="repeat" description="Solcar" evidence="10">
    <location>
        <begin position="343"/>
        <end position="447"/>
    </location>
</feature>
<keyword evidence="5" id="KW-0677">Repeat</keyword>
<keyword evidence="8" id="KW-0496">Mitochondrion</keyword>
<evidence type="ECO:0000256" key="4">
    <source>
        <dbReference type="ARBA" id="ARBA00022692"/>
    </source>
</evidence>
<evidence type="ECO:0000256" key="11">
    <source>
        <dbReference type="RuleBase" id="RU000488"/>
    </source>
</evidence>
<evidence type="ECO:0000256" key="3">
    <source>
        <dbReference type="ARBA" id="ARBA00022448"/>
    </source>
</evidence>
<evidence type="ECO:0000256" key="1">
    <source>
        <dbReference type="ARBA" id="ARBA00004448"/>
    </source>
</evidence>
<feature type="compositionally biased region" description="Basic and acidic residues" evidence="12">
    <location>
        <begin position="10"/>
        <end position="27"/>
    </location>
</feature>
<gene>
    <name evidence="13" type="ORF">BDW59DRAFT_137499</name>
</gene>
<feature type="region of interest" description="Disordered" evidence="12">
    <location>
        <begin position="1"/>
        <end position="27"/>
    </location>
</feature>
<dbReference type="PANTHER" id="PTHR45760">
    <property type="entry name" value="FI19922P1-RELATED"/>
    <property type="match status" value="1"/>
</dbReference>
<evidence type="ECO:0000256" key="9">
    <source>
        <dbReference type="ARBA" id="ARBA00023136"/>
    </source>
</evidence>
<feature type="repeat" description="Solcar" evidence="10">
    <location>
        <begin position="223"/>
        <end position="311"/>
    </location>
</feature>
<keyword evidence="6" id="KW-0999">Mitochondrion inner membrane</keyword>
<evidence type="ECO:0000256" key="6">
    <source>
        <dbReference type="ARBA" id="ARBA00022792"/>
    </source>
</evidence>
<dbReference type="PANTHER" id="PTHR45760:SF2">
    <property type="entry name" value="FI19922P1-RELATED"/>
    <property type="match status" value="1"/>
</dbReference>
<keyword evidence="14" id="KW-1185">Reference proteome</keyword>
<keyword evidence="9 10" id="KW-0472">Membrane</keyword>
<comment type="caution">
    <text evidence="13">The sequence shown here is derived from an EMBL/GenBank/DDBJ whole genome shotgun (WGS) entry which is preliminary data.</text>
</comment>
<comment type="subcellular location">
    <subcellularLocation>
        <location evidence="1">Mitochondrion inner membrane</location>
        <topology evidence="1">Multi-pass membrane protein</topology>
    </subcellularLocation>
</comment>
<accession>A0ABR4J2E1</accession>
<evidence type="ECO:0000256" key="2">
    <source>
        <dbReference type="ARBA" id="ARBA00006375"/>
    </source>
</evidence>
<evidence type="ECO:0000256" key="12">
    <source>
        <dbReference type="SAM" id="MobiDB-lite"/>
    </source>
</evidence>
<keyword evidence="7" id="KW-1133">Transmembrane helix</keyword>
<keyword evidence="4 10" id="KW-0812">Transmembrane</keyword>
<reference evidence="13 14" key="1">
    <citation type="submission" date="2024-07" db="EMBL/GenBank/DDBJ databases">
        <title>Section-level genome sequencing and comparative genomics of Aspergillus sections Usti and Cavernicolus.</title>
        <authorList>
            <consortium name="Lawrence Berkeley National Laboratory"/>
            <person name="Nybo J.L."/>
            <person name="Vesth T.C."/>
            <person name="Theobald S."/>
            <person name="Frisvad J.C."/>
            <person name="Larsen T.O."/>
            <person name="Kjaerboelling I."/>
            <person name="Rothschild-Mancinelli K."/>
            <person name="Lyhne E.K."/>
            <person name="Kogle M.E."/>
            <person name="Barry K."/>
            <person name="Clum A."/>
            <person name="Na H."/>
            <person name="Ledsgaard L."/>
            <person name="Lin J."/>
            <person name="Lipzen A."/>
            <person name="Kuo A."/>
            <person name="Riley R."/>
            <person name="Mondo S."/>
            <person name="LaButti K."/>
            <person name="Haridas S."/>
            <person name="Pangalinan J."/>
            <person name="Salamov A.A."/>
            <person name="Simmons B.A."/>
            <person name="Magnuson J.K."/>
            <person name="Chen J."/>
            <person name="Drula E."/>
            <person name="Henrissat B."/>
            <person name="Wiebenga A."/>
            <person name="Lubbers R.J."/>
            <person name="Gomes A.C."/>
            <person name="Makela M.R."/>
            <person name="Stajich J."/>
            <person name="Grigoriev I.V."/>
            <person name="Mortensen U.H."/>
            <person name="De vries R.P."/>
            <person name="Baker S.E."/>
            <person name="Andersen M.R."/>
        </authorList>
    </citation>
    <scope>NUCLEOTIDE SEQUENCE [LARGE SCALE GENOMIC DNA]</scope>
    <source>
        <strain evidence="13 14">CBS 600.67</strain>
    </source>
</reference>
<organism evidence="13 14">
    <name type="scientific">Aspergillus cavernicola</name>
    <dbReference type="NCBI Taxonomy" id="176166"/>
    <lineage>
        <taxon>Eukaryota</taxon>
        <taxon>Fungi</taxon>
        <taxon>Dikarya</taxon>
        <taxon>Ascomycota</taxon>
        <taxon>Pezizomycotina</taxon>
        <taxon>Eurotiomycetes</taxon>
        <taxon>Eurotiomycetidae</taxon>
        <taxon>Eurotiales</taxon>
        <taxon>Aspergillaceae</taxon>
        <taxon>Aspergillus</taxon>
        <taxon>Aspergillus subgen. Nidulantes</taxon>
    </lineage>
</organism>
<evidence type="ECO:0000256" key="10">
    <source>
        <dbReference type="PROSITE-ProRule" id="PRU00282"/>
    </source>
</evidence>
<dbReference type="PROSITE" id="PS50920">
    <property type="entry name" value="SOLCAR"/>
    <property type="match status" value="3"/>
</dbReference>
<evidence type="ECO:0000313" key="14">
    <source>
        <dbReference type="Proteomes" id="UP001610335"/>
    </source>
</evidence>
<dbReference type="SUPFAM" id="SSF103506">
    <property type="entry name" value="Mitochondrial carrier"/>
    <property type="match status" value="1"/>
</dbReference>
<name>A0ABR4J2E1_9EURO</name>
<evidence type="ECO:0000313" key="13">
    <source>
        <dbReference type="EMBL" id="KAL2834204.1"/>
    </source>
</evidence>
<feature type="repeat" description="Solcar" evidence="10">
    <location>
        <begin position="61"/>
        <end position="213"/>
    </location>
</feature>